<organism evidence="2 3">
    <name type="scientific">Paraconiothyrium brasiliense</name>
    <dbReference type="NCBI Taxonomy" id="300254"/>
    <lineage>
        <taxon>Eukaryota</taxon>
        <taxon>Fungi</taxon>
        <taxon>Dikarya</taxon>
        <taxon>Ascomycota</taxon>
        <taxon>Pezizomycotina</taxon>
        <taxon>Dothideomycetes</taxon>
        <taxon>Pleosporomycetidae</taxon>
        <taxon>Pleosporales</taxon>
        <taxon>Massarineae</taxon>
        <taxon>Didymosphaeriaceae</taxon>
        <taxon>Paraconiothyrium</taxon>
    </lineage>
</organism>
<protein>
    <submittedName>
        <fullName evidence="2">Uncharacterized protein</fullName>
    </submittedName>
</protein>
<comment type="caution">
    <text evidence="2">The sequence shown here is derived from an EMBL/GenBank/DDBJ whole genome shotgun (WGS) entry which is preliminary data.</text>
</comment>
<proteinExistence type="predicted"/>
<evidence type="ECO:0000313" key="2">
    <source>
        <dbReference type="EMBL" id="KAL1600579.1"/>
    </source>
</evidence>
<feature type="region of interest" description="Disordered" evidence="1">
    <location>
        <begin position="245"/>
        <end position="283"/>
    </location>
</feature>
<name>A0ABR3R815_9PLEO</name>
<keyword evidence="3" id="KW-1185">Reference proteome</keyword>
<evidence type="ECO:0000256" key="1">
    <source>
        <dbReference type="SAM" id="MobiDB-lite"/>
    </source>
</evidence>
<feature type="compositionally biased region" description="Polar residues" evidence="1">
    <location>
        <begin position="252"/>
        <end position="264"/>
    </location>
</feature>
<dbReference type="EMBL" id="JAKJXO020000009">
    <property type="protein sequence ID" value="KAL1600579.1"/>
    <property type="molecule type" value="Genomic_DNA"/>
</dbReference>
<gene>
    <name evidence="2" type="ORF">SLS60_006965</name>
</gene>
<reference evidence="2 3" key="1">
    <citation type="submission" date="2024-02" db="EMBL/GenBank/DDBJ databases">
        <title>De novo assembly and annotation of 12 fungi associated with fruit tree decline syndrome in Ontario, Canada.</title>
        <authorList>
            <person name="Sulman M."/>
            <person name="Ellouze W."/>
            <person name="Ilyukhin E."/>
        </authorList>
    </citation>
    <scope>NUCLEOTIDE SEQUENCE [LARGE SCALE GENOMIC DNA]</scope>
    <source>
        <strain evidence="2 3">M42-189</strain>
    </source>
</reference>
<accession>A0ABR3R815</accession>
<feature type="compositionally biased region" description="Basic and acidic residues" evidence="1">
    <location>
        <begin position="266"/>
        <end position="283"/>
    </location>
</feature>
<sequence>MGPRYQPPCPDHEEYIPDIRNLPLKVRQTLGTGPTIKIYDGDVHVVDIPRRLFLAATANPRLIDDNSDVRLPPDTGYRAIFTIGCYLLALTTSTETFKIRNTQDFEADLRILKAARLLHLDTYITHIHNWYWWKLNNRPIDAADVQVVLKVALGSDDPILQLVAGKIAGLIRGGVGGDIDKLKVYVDSQPYLKSIVAREDKRFYTMQEIQANKARRAAQREAREVPKAASVTQVAVEDELHASKVVERKAEGSNQQRSKNTQKASARWEKKREQEAELGRSLQEKMRLGKNVAVLTRAEARHYERIKGKRCPYKVRD</sequence>
<dbReference type="Proteomes" id="UP001521785">
    <property type="component" value="Unassembled WGS sequence"/>
</dbReference>
<evidence type="ECO:0000313" key="3">
    <source>
        <dbReference type="Proteomes" id="UP001521785"/>
    </source>
</evidence>